<dbReference type="AlphaFoldDB" id="A0A1B2ENN8"/>
<dbReference type="KEGG" id="moc:BB934_05450"/>
<reference evidence="1" key="1">
    <citation type="submission" date="2016-07" db="EMBL/GenBank/DDBJ databases">
        <title>Microvirga ossetica sp. nov. a new species of rhizobia isolated from root nodules of the legume species Vicia alpestris Steven originated from North Ossetia region in the Caucasus.</title>
        <authorList>
            <person name="Safronova V.I."/>
            <person name="Kuznetsova I.G."/>
            <person name="Sazanova A.L."/>
            <person name="Belimov A."/>
            <person name="Andronov E."/>
            <person name="Osledkin Y.S."/>
            <person name="Onishchuk O.P."/>
            <person name="Kurchak O.N."/>
            <person name="Shaposhnikov A.I."/>
            <person name="Willems A."/>
            <person name="Tikhonovich I.A."/>
        </authorList>
    </citation>
    <scope>NUCLEOTIDE SEQUENCE [LARGE SCALE GENOMIC DNA]</scope>
    <source>
        <strain evidence="1">V5/3M</strain>
    </source>
</reference>
<accession>A0A1B2ENN8</accession>
<proteinExistence type="predicted"/>
<name>A0A1B2ENN8_9HYPH</name>
<dbReference type="RefSeq" id="WP_099512642.1">
    <property type="nucleotide sequence ID" value="NZ_CP016616.1"/>
</dbReference>
<gene>
    <name evidence="1" type="ORF">BB934_05450</name>
</gene>
<protein>
    <submittedName>
        <fullName evidence="1">Uncharacterized protein</fullName>
    </submittedName>
</protein>
<organism evidence="1">
    <name type="scientific">Microvirga ossetica</name>
    <dbReference type="NCBI Taxonomy" id="1882682"/>
    <lineage>
        <taxon>Bacteria</taxon>
        <taxon>Pseudomonadati</taxon>
        <taxon>Pseudomonadota</taxon>
        <taxon>Alphaproteobacteria</taxon>
        <taxon>Hyphomicrobiales</taxon>
        <taxon>Methylobacteriaceae</taxon>
        <taxon>Microvirga</taxon>
    </lineage>
</organism>
<evidence type="ECO:0000313" key="1">
    <source>
        <dbReference type="EMBL" id="ANY81598.1"/>
    </source>
</evidence>
<sequence>MRHIHLDDGLRLRFPGRSEDFDQGVEIGMIAVLMDQGFPEFSRWIARATLSQVQAIAKQMGYRIEEDGGDEEWVEVTFLYGTTKAKPKLRLVHSAG</sequence>
<dbReference type="OrthoDB" id="7950596at2"/>
<dbReference type="EMBL" id="CP016616">
    <property type="protein sequence ID" value="ANY81598.1"/>
    <property type="molecule type" value="Genomic_DNA"/>
</dbReference>